<comment type="caution">
    <text evidence="4">The sequence shown here is derived from an EMBL/GenBank/DDBJ whole genome shotgun (WGS) entry which is preliminary data.</text>
</comment>
<evidence type="ECO:0000313" key="5">
    <source>
        <dbReference type="Proteomes" id="UP000323454"/>
    </source>
</evidence>
<keyword evidence="5" id="KW-1185">Reference proteome</keyword>
<dbReference type="GO" id="GO:0000976">
    <property type="term" value="F:transcription cis-regulatory region binding"/>
    <property type="evidence" value="ECO:0007669"/>
    <property type="project" value="TreeGrafter"/>
</dbReference>
<feature type="DNA-binding region" description="H-T-H motif" evidence="2">
    <location>
        <begin position="37"/>
        <end position="56"/>
    </location>
</feature>
<dbReference type="PANTHER" id="PTHR30055:SF226">
    <property type="entry name" value="HTH-TYPE TRANSCRIPTIONAL REGULATOR PKSA"/>
    <property type="match status" value="1"/>
</dbReference>
<accession>A0A5B2WYU0</accession>
<dbReference type="SUPFAM" id="SSF46689">
    <property type="entry name" value="Homeodomain-like"/>
    <property type="match status" value="1"/>
</dbReference>
<dbReference type="PROSITE" id="PS50977">
    <property type="entry name" value="HTH_TETR_2"/>
    <property type="match status" value="1"/>
</dbReference>
<dbReference type="PANTHER" id="PTHR30055">
    <property type="entry name" value="HTH-TYPE TRANSCRIPTIONAL REGULATOR RUTR"/>
    <property type="match status" value="1"/>
</dbReference>
<reference evidence="4 5" key="1">
    <citation type="submission" date="2019-09" db="EMBL/GenBank/DDBJ databases">
        <title>Goodfellowia gen. nov., a new genus of the Pseudonocardineae related to Actinoalloteichus, containing Goodfellowia coeruleoviolacea gen. nov., comb. nov. gen. nov., comb. nov.</title>
        <authorList>
            <person name="Labeda D."/>
        </authorList>
    </citation>
    <scope>NUCLEOTIDE SEQUENCE [LARGE SCALE GENOMIC DNA]</scope>
    <source>
        <strain evidence="4 5">AN110305</strain>
    </source>
</reference>
<protein>
    <submittedName>
        <fullName evidence="4">TetR/AcrR family transcriptional regulator</fullName>
    </submittedName>
</protein>
<evidence type="ECO:0000256" key="1">
    <source>
        <dbReference type="ARBA" id="ARBA00023125"/>
    </source>
</evidence>
<gene>
    <name evidence="4" type="ORF">F0L68_26885</name>
</gene>
<evidence type="ECO:0000313" key="4">
    <source>
        <dbReference type="EMBL" id="KAA2256074.1"/>
    </source>
</evidence>
<dbReference type="Gene3D" id="1.10.357.10">
    <property type="entry name" value="Tetracycline Repressor, domain 2"/>
    <property type="match status" value="1"/>
</dbReference>
<evidence type="ECO:0000256" key="2">
    <source>
        <dbReference type="PROSITE-ProRule" id="PRU00335"/>
    </source>
</evidence>
<name>A0A5B2WYU0_9PSEU</name>
<dbReference type="InterPro" id="IPR009057">
    <property type="entry name" value="Homeodomain-like_sf"/>
</dbReference>
<dbReference type="PRINTS" id="PR00455">
    <property type="entry name" value="HTHTETR"/>
</dbReference>
<dbReference type="EMBL" id="VUOB01000053">
    <property type="protein sequence ID" value="KAA2256074.1"/>
    <property type="molecule type" value="Genomic_DNA"/>
</dbReference>
<keyword evidence="1 2" id="KW-0238">DNA-binding</keyword>
<dbReference type="AlphaFoldDB" id="A0A5B2WYU0"/>
<reference evidence="4 5" key="2">
    <citation type="submission" date="2019-09" db="EMBL/GenBank/DDBJ databases">
        <authorList>
            <person name="Jin C."/>
        </authorList>
    </citation>
    <scope>NUCLEOTIDE SEQUENCE [LARGE SCALE GENOMIC DNA]</scope>
    <source>
        <strain evidence="4 5">AN110305</strain>
    </source>
</reference>
<dbReference type="Pfam" id="PF00440">
    <property type="entry name" value="TetR_N"/>
    <property type="match status" value="1"/>
</dbReference>
<dbReference type="InterPro" id="IPR001647">
    <property type="entry name" value="HTH_TetR"/>
</dbReference>
<dbReference type="GO" id="GO:0003700">
    <property type="term" value="F:DNA-binding transcription factor activity"/>
    <property type="evidence" value="ECO:0007669"/>
    <property type="project" value="TreeGrafter"/>
</dbReference>
<feature type="domain" description="HTH tetR-type" evidence="3">
    <location>
        <begin position="14"/>
        <end position="74"/>
    </location>
</feature>
<proteinExistence type="predicted"/>
<evidence type="ECO:0000259" key="3">
    <source>
        <dbReference type="PROSITE" id="PS50977"/>
    </source>
</evidence>
<dbReference type="RefSeq" id="WP_149852604.1">
    <property type="nucleotide sequence ID" value="NZ_VUOB01000053.1"/>
</dbReference>
<dbReference type="Gene3D" id="1.10.10.60">
    <property type="entry name" value="Homeodomain-like"/>
    <property type="match status" value="1"/>
</dbReference>
<dbReference type="OrthoDB" id="4709704at2"/>
<organism evidence="4 5">
    <name type="scientific">Solihabitans fulvus</name>
    <dbReference type="NCBI Taxonomy" id="1892852"/>
    <lineage>
        <taxon>Bacteria</taxon>
        <taxon>Bacillati</taxon>
        <taxon>Actinomycetota</taxon>
        <taxon>Actinomycetes</taxon>
        <taxon>Pseudonocardiales</taxon>
        <taxon>Pseudonocardiaceae</taxon>
        <taxon>Solihabitans</taxon>
    </lineage>
</organism>
<sequence length="194" mass="20780">MPRISAATVAEHRANQLRALLDAAGELVAEGGAEALTLAALARRVGLSRPSLYEYFRSKEDLVAAILSDELPDWARRLDRAVREAPNLPAKVEAYLRTQLQIVADGRHGAAVLLAAHALPASSREQIRAGHERLLAPLTDALREAGVSQPELRAALVHGTVEAAARRISPGQRDHNETVVAALLDQVLHGLGVD</sequence>
<dbReference type="InterPro" id="IPR050109">
    <property type="entry name" value="HTH-type_TetR-like_transc_reg"/>
</dbReference>
<dbReference type="Proteomes" id="UP000323454">
    <property type="component" value="Unassembled WGS sequence"/>
</dbReference>